<keyword evidence="4" id="KW-0238">DNA-binding</keyword>
<dbReference type="InterPro" id="IPR009057">
    <property type="entry name" value="Homeodomain-like_sf"/>
</dbReference>
<evidence type="ECO:0000259" key="9">
    <source>
        <dbReference type="PROSITE" id="PS51294"/>
    </source>
</evidence>
<accession>A0A8B7BS77</accession>
<dbReference type="Pfam" id="PF00249">
    <property type="entry name" value="Myb_DNA-binding"/>
    <property type="match status" value="2"/>
</dbReference>
<dbReference type="Gene3D" id="1.10.10.60">
    <property type="entry name" value="Homeodomain-like"/>
    <property type="match status" value="2"/>
</dbReference>
<dbReference type="InterPro" id="IPR017930">
    <property type="entry name" value="Myb_dom"/>
</dbReference>
<keyword evidence="10" id="KW-1185">Reference proteome</keyword>
<name>A0A8B7BS77_PHODC</name>
<dbReference type="KEGG" id="pda:103703277"/>
<proteinExistence type="predicted"/>
<dbReference type="GeneID" id="103703277"/>
<dbReference type="FunFam" id="1.10.10.60:FF:000001">
    <property type="entry name" value="MYB-related transcription factor"/>
    <property type="match status" value="1"/>
</dbReference>
<dbReference type="Proteomes" id="UP000228380">
    <property type="component" value="Chromosome 11"/>
</dbReference>
<dbReference type="InterPro" id="IPR001005">
    <property type="entry name" value="SANT/Myb"/>
</dbReference>
<dbReference type="RefSeq" id="XP_008784295.2">
    <property type="nucleotide sequence ID" value="XM_008786073.4"/>
</dbReference>
<evidence type="ECO:0000256" key="7">
    <source>
        <dbReference type="SAM" id="MobiDB-lite"/>
    </source>
</evidence>
<reference evidence="10" key="1">
    <citation type="journal article" date="2019" name="Nat. Commun.">
        <title>Genome-wide association mapping of date palm fruit traits.</title>
        <authorList>
            <person name="Hazzouri K.M."/>
            <person name="Gros-Balthazard M."/>
            <person name="Flowers J.M."/>
            <person name="Copetti D."/>
            <person name="Lemansour A."/>
            <person name="Lebrun M."/>
            <person name="Masmoudi K."/>
            <person name="Ferrand S."/>
            <person name="Dhar M.I."/>
            <person name="Fresquez Z.A."/>
            <person name="Rosas U."/>
            <person name="Zhang J."/>
            <person name="Talag J."/>
            <person name="Lee S."/>
            <person name="Kudrna D."/>
            <person name="Powell R.F."/>
            <person name="Leitch I.J."/>
            <person name="Krueger R.R."/>
            <person name="Wing R.A."/>
            <person name="Amiri K.M.A."/>
            <person name="Purugganan M.D."/>
        </authorList>
    </citation>
    <scope>NUCLEOTIDE SEQUENCE [LARGE SCALE GENOMIC DNA]</scope>
    <source>
        <strain evidence="10">cv. Khalas</strain>
    </source>
</reference>
<evidence type="ECO:0000313" key="11">
    <source>
        <dbReference type="RefSeq" id="XP_008784295.2"/>
    </source>
</evidence>
<dbReference type="GO" id="GO:0005634">
    <property type="term" value="C:nucleus"/>
    <property type="evidence" value="ECO:0007669"/>
    <property type="project" value="UniProtKB-SubCell"/>
</dbReference>
<organism evidence="10 11">
    <name type="scientific">Phoenix dactylifera</name>
    <name type="common">Date palm</name>
    <dbReference type="NCBI Taxonomy" id="42345"/>
    <lineage>
        <taxon>Eukaryota</taxon>
        <taxon>Viridiplantae</taxon>
        <taxon>Streptophyta</taxon>
        <taxon>Embryophyta</taxon>
        <taxon>Tracheophyta</taxon>
        <taxon>Spermatophyta</taxon>
        <taxon>Magnoliopsida</taxon>
        <taxon>Liliopsida</taxon>
        <taxon>Arecaceae</taxon>
        <taxon>Coryphoideae</taxon>
        <taxon>Phoeniceae</taxon>
        <taxon>Phoenix</taxon>
    </lineage>
</organism>
<feature type="domain" description="HTH myb-type" evidence="9">
    <location>
        <begin position="94"/>
        <end position="148"/>
    </location>
</feature>
<protein>
    <submittedName>
        <fullName evidence="11">Transcription factor MYB1-like</fullName>
    </submittedName>
</protein>
<feature type="domain" description="HTH myb-type" evidence="9">
    <location>
        <begin position="41"/>
        <end position="93"/>
    </location>
</feature>
<sequence>MHACESAIKDRVPTGDCLPNNGHQEKATSSSNMGRSRCGSKEGLNKGTWSAMEDRILTDYIKAHGEGRWGKIPKRTGLNRCGRSCRLRWLNYLRPDIKRGNISHEEEDLIIRLHKLLGNRWSLIAGRLPGRTDNEIKNYWNTVLKKKAQVRSVPLTNLMCSNQDEERKSKSKTRVRAPPFENPARCSEAELSLDRHGNQTVHKNELKALVMDDMAPESSLLAPQDHDLLNLVTGCNTDGLFRPCLLDFELFQLVGDNIQQDIGDRNNGKLCVPFDENVISSGGMFENWIGTDHIQPYGSLDLGSLATFFESES</sequence>
<evidence type="ECO:0000259" key="8">
    <source>
        <dbReference type="PROSITE" id="PS50090"/>
    </source>
</evidence>
<evidence type="ECO:0000256" key="2">
    <source>
        <dbReference type="ARBA" id="ARBA00022737"/>
    </source>
</evidence>
<keyword evidence="5" id="KW-0804">Transcription</keyword>
<feature type="region of interest" description="Disordered" evidence="7">
    <location>
        <begin position="15"/>
        <end position="42"/>
    </location>
</feature>
<evidence type="ECO:0000256" key="4">
    <source>
        <dbReference type="ARBA" id="ARBA00023125"/>
    </source>
</evidence>
<evidence type="ECO:0000256" key="3">
    <source>
        <dbReference type="ARBA" id="ARBA00023015"/>
    </source>
</evidence>
<comment type="subcellular location">
    <subcellularLocation>
        <location evidence="1">Nucleus</location>
    </subcellularLocation>
</comment>
<evidence type="ECO:0000256" key="6">
    <source>
        <dbReference type="ARBA" id="ARBA00023242"/>
    </source>
</evidence>
<dbReference type="AlphaFoldDB" id="A0A8B7BS77"/>
<dbReference type="GO" id="GO:0003677">
    <property type="term" value="F:DNA binding"/>
    <property type="evidence" value="ECO:0007669"/>
    <property type="project" value="UniProtKB-KW"/>
</dbReference>
<dbReference type="InterPro" id="IPR015495">
    <property type="entry name" value="Myb_TF_plants"/>
</dbReference>
<reference evidence="11" key="2">
    <citation type="submission" date="2025-08" db="UniProtKB">
        <authorList>
            <consortium name="RefSeq"/>
        </authorList>
    </citation>
    <scope>IDENTIFICATION</scope>
    <source>
        <tissue evidence="11">Young leaves</tissue>
    </source>
</reference>
<dbReference type="OrthoDB" id="728623at2759"/>
<evidence type="ECO:0000313" key="10">
    <source>
        <dbReference type="Proteomes" id="UP000228380"/>
    </source>
</evidence>
<evidence type="ECO:0000256" key="1">
    <source>
        <dbReference type="ARBA" id="ARBA00004123"/>
    </source>
</evidence>
<dbReference type="SUPFAM" id="SSF46689">
    <property type="entry name" value="Homeodomain-like"/>
    <property type="match status" value="1"/>
</dbReference>
<keyword evidence="6" id="KW-0539">Nucleus</keyword>
<dbReference type="PROSITE" id="PS50090">
    <property type="entry name" value="MYB_LIKE"/>
    <property type="match status" value="2"/>
</dbReference>
<gene>
    <name evidence="11" type="primary">LOC103703277</name>
</gene>
<keyword evidence="2" id="KW-0677">Repeat</keyword>
<feature type="region of interest" description="Disordered" evidence="7">
    <location>
        <begin position="162"/>
        <end position="181"/>
    </location>
</feature>
<dbReference type="PROSITE" id="PS51294">
    <property type="entry name" value="HTH_MYB"/>
    <property type="match status" value="2"/>
</dbReference>
<feature type="domain" description="Myb-like" evidence="8">
    <location>
        <begin position="94"/>
        <end position="144"/>
    </location>
</feature>
<dbReference type="PANTHER" id="PTHR47999">
    <property type="entry name" value="TRANSCRIPTION FACTOR MYB8-RELATED-RELATED"/>
    <property type="match status" value="1"/>
</dbReference>
<evidence type="ECO:0000256" key="5">
    <source>
        <dbReference type="ARBA" id="ARBA00023163"/>
    </source>
</evidence>
<feature type="domain" description="Myb-like" evidence="8">
    <location>
        <begin position="41"/>
        <end position="93"/>
    </location>
</feature>
<keyword evidence="3" id="KW-0805">Transcription regulation</keyword>
<dbReference type="SMART" id="SM00717">
    <property type="entry name" value="SANT"/>
    <property type="match status" value="2"/>
</dbReference>
<dbReference type="PANTHER" id="PTHR47999:SF86">
    <property type="entry name" value="MYB-RELATED PROTEIN MYB4-LIKE"/>
    <property type="match status" value="1"/>
</dbReference>
<dbReference type="CDD" id="cd00167">
    <property type="entry name" value="SANT"/>
    <property type="match status" value="2"/>
</dbReference>